<sequence>MGWSKLLPHPGLMHDTRLLLKQDTPQPASLSHPLGTCRTHRRMEPVARQQGPSMSGLHLARRGREQRKVDLHRDFTVASPAEFVARFGGHLVIEKVLIANNGIAAVKCMRSIRRWAYEMFRNERAIRFVVMVTPEDLKANAGTPTLTPSLSATPHPHLLHSAWAKSILYPREHCRVPVLIPYLFPNLLYLIKMSAANKSDPYTL</sequence>
<name>A0A8C2S7H9_CAPHI</name>
<dbReference type="InterPro" id="IPR005481">
    <property type="entry name" value="BC-like_N"/>
</dbReference>
<dbReference type="Ensembl" id="ENSCHIT00010054353.1">
    <property type="protein sequence ID" value="ENSCHIP00010038874.1"/>
    <property type="gene ID" value="ENSCHIG00010028567.1"/>
</dbReference>
<proteinExistence type="predicted"/>
<evidence type="ECO:0000313" key="2">
    <source>
        <dbReference type="Ensembl" id="ENSCHIP00010038874.1"/>
    </source>
</evidence>
<feature type="domain" description="Biotin carboxylase-like N-terminal" evidence="1">
    <location>
        <begin position="93"/>
        <end position="139"/>
    </location>
</feature>
<dbReference type="AlphaFoldDB" id="A0A8C2S7H9"/>
<dbReference type="GO" id="GO:0005739">
    <property type="term" value="C:mitochondrion"/>
    <property type="evidence" value="ECO:0007669"/>
    <property type="project" value="TreeGrafter"/>
</dbReference>
<dbReference type="InterPro" id="IPR016185">
    <property type="entry name" value="PreATP-grasp_dom_sf"/>
</dbReference>
<evidence type="ECO:0000259" key="1">
    <source>
        <dbReference type="Pfam" id="PF00289"/>
    </source>
</evidence>
<dbReference type="PANTHER" id="PTHR45728">
    <property type="entry name" value="ACETYL-COA CARBOXYLASE, ISOFORM A"/>
    <property type="match status" value="1"/>
</dbReference>
<protein>
    <recommendedName>
        <fullName evidence="1">Biotin carboxylase-like N-terminal domain-containing protein</fullName>
    </recommendedName>
</protein>
<dbReference type="GO" id="GO:0003989">
    <property type="term" value="F:acetyl-CoA carboxylase activity"/>
    <property type="evidence" value="ECO:0007669"/>
    <property type="project" value="InterPro"/>
</dbReference>
<organism evidence="2">
    <name type="scientific">Capra hircus</name>
    <name type="common">Goat</name>
    <dbReference type="NCBI Taxonomy" id="9925"/>
    <lineage>
        <taxon>Eukaryota</taxon>
        <taxon>Metazoa</taxon>
        <taxon>Chordata</taxon>
        <taxon>Craniata</taxon>
        <taxon>Vertebrata</taxon>
        <taxon>Euteleostomi</taxon>
        <taxon>Mammalia</taxon>
        <taxon>Eutheria</taxon>
        <taxon>Laurasiatheria</taxon>
        <taxon>Artiodactyla</taxon>
        <taxon>Ruminantia</taxon>
        <taxon>Pecora</taxon>
        <taxon>Bovidae</taxon>
        <taxon>Caprinae</taxon>
        <taxon>Capra</taxon>
    </lineage>
</organism>
<dbReference type="Gene3D" id="3.40.50.20">
    <property type="match status" value="1"/>
</dbReference>
<dbReference type="GO" id="GO:0006633">
    <property type="term" value="P:fatty acid biosynthetic process"/>
    <property type="evidence" value="ECO:0007669"/>
    <property type="project" value="TreeGrafter"/>
</dbReference>
<reference evidence="2" key="2">
    <citation type="submission" date="2025-08" db="UniProtKB">
        <authorList>
            <consortium name="Ensembl"/>
        </authorList>
    </citation>
    <scope>IDENTIFICATION</scope>
</reference>
<dbReference type="Pfam" id="PF00289">
    <property type="entry name" value="Biotin_carb_N"/>
    <property type="match status" value="1"/>
</dbReference>
<dbReference type="SUPFAM" id="SSF52440">
    <property type="entry name" value="PreATP-grasp domain"/>
    <property type="match status" value="1"/>
</dbReference>
<accession>A0A8C2S7H9</accession>
<dbReference type="PANTHER" id="PTHR45728:SF1">
    <property type="entry name" value="ACETYL-COA CARBOXYLASE 2"/>
    <property type="match status" value="1"/>
</dbReference>
<reference evidence="2" key="1">
    <citation type="submission" date="2019-03" db="EMBL/GenBank/DDBJ databases">
        <title>Genome sequencing and reference-guided assembly of Black Bengal Goat (Capra hircus).</title>
        <authorList>
            <person name="Siddiki A.Z."/>
            <person name="Baten A."/>
            <person name="Billah M."/>
            <person name="Alam M.A.U."/>
            <person name="Shawrob K.S.M."/>
            <person name="Saha S."/>
            <person name="Chowdhury M."/>
            <person name="Rahman A.H."/>
            <person name="Stear M."/>
            <person name="Miah G."/>
            <person name="Das G.B."/>
            <person name="Hossain M.M."/>
            <person name="Kumkum M."/>
            <person name="Islam M.S."/>
            <person name="Mollah A.M."/>
            <person name="Ahsan A."/>
            <person name="Tusar F."/>
            <person name="Khan M.K.I."/>
        </authorList>
    </citation>
    <scope>NUCLEOTIDE SEQUENCE [LARGE SCALE GENOMIC DNA]</scope>
</reference>
<dbReference type="InterPro" id="IPR049076">
    <property type="entry name" value="ACCA"/>
</dbReference>